<protein>
    <submittedName>
        <fullName evidence="1">Putative bioproteinis of lysosome-related organelles complex 1 subunit 4</fullName>
    </submittedName>
</protein>
<evidence type="ECO:0000313" key="1">
    <source>
        <dbReference type="EMBL" id="JAP04430.1"/>
    </source>
</evidence>
<feature type="non-terminal residue" evidence="1">
    <location>
        <position position="1"/>
    </location>
</feature>
<reference evidence="1" key="1">
    <citation type="journal article" date="2018" name="J. Proteomics">
        <title>Exploring the molecular complexity of Triatoma dimidiata sialome.</title>
        <authorList>
            <person name="Santiago P.B."/>
            <person name="de Araujo C.N."/>
            <person name="Charneau S."/>
            <person name="Bastos I.M.D."/>
            <person name="Assumpcao T.C.F."/>
            <person name="Queiroz R.M.L."/>
            <person name="Praca Y.R."/>
            <person name="Cordeiro T.M."/>
            <person name="Garcia C.H.S."/>
            <person name="da Silva I.G."/>
            <person name="Raiol T."/>
            <person name="Motta F.N."/>
            <person name="de Araujo Oliveira J.V."/>
            <person name="de Sousa M.V."/>
            <person name="Ribeiro J.M.C."/>
            <person name="de Santana J.M."/>
        </authorList>
    </citation>
    <scope>NUCLEOTIDE SEQUENCE</scope>
    <source>
        <strain evidence="1">Santander</strain>
        <tissue evidence="1">Salivary glands</tissue>
    </source>
</reference>
<dbReference type="PANTHER" id="PTHR16230:SF3">
    <property type="entry name" value="BIOGENESIS OF LYSOSOMAL ORGANELLES COMPLEX-1, SUBUNIT 4, CAPPUCCINO"/>
    <property type="match status" value="1"/>
</dbReference>
<dbReference type="GO" id="GO:0031083">
    <property type="term" value="C:BLOC-1 complex"/>
    <property type="evidence" value="ECO:0007669"/>
    <property type="project" value="TreeGrafter"/>
</dbReference>
<sequence length="156" mass="17692">KMEEDALILANEYPKYIKVDGSNYVQLLEEGINETLKNLEEYTRILDVMKSDSSVNVNAVLVKKTELLAVFEKIRKLEIIVGIVKRNVDEIENLVINAETDLKVTTEGKLRNFLKNVIFKKKTDSSTNASVSRRNEIFFAQPNIFSTSELFSGDSA</sequence>
<dbReference type="EMBL" id="GECL01001694">
    <property type="protein sequence ID" value="JAP04430.1"/>
    <property type="molecule type" value="Transcribed_RNA"/>
</dbReference>
<name>A0A0V0G8Y5_TRIDM</name>
<proteinExistence type="predicted"/>
<accession>A0A0V0G8Y5</accession>
<dbReference type="PANTHER" id="PTHR16230">
    <property type="entry name" value="CAPPUCCINO"/>
    <property type="match status" value="1"/>
</dbReference>
<dbReference type="AlphaFoldDB" id="A0A0V0G8Y5"/>
<organism evidence="1">
    <name type="scientific">Triatoma dimidiata</name>
    <name type="common">Kissing bug</name>
    <name type="synonym">Meccus dimidiatus</name>
    <dbReference type="NCBI Taxonomy" id="72491"/>
    <lineage>
        <taxon>Eukaryota</taxon>
        <taxon>Metazoa</taxon>
        <taxon>Ecdysozoa</taxon>
        <taxon>Arthropoda</taxon>
        <taxon>Hexapoda</taxon>
        <taxon>Insecta</taxon>
        <taxon>Pterygota</taxon>
        <taxon>Neoptera</taxon>
        <taxon>Paraneoptera</taxon>
        <taxon>Hemiptera</taxon>
        <taxon>Heteroptera</taxon>
        <taxon>Panheteroptera</taxon>
        <taxon>Cimicomorpha</taxon>
        <taxon>Reduviidae</taxon>
        <taxon>Triatominae</taxon>
        <taxon>Triatoma</taxon>
    </lineage>
</organism>
<dbReference type="InterPro" id="IPR024857">
    <property type="entry name" value="Cappuccino"/>
</dbReference>